<proteinExistence type="predicted"/>
<reference evidence="1" key="2">
    <citation type="submission" date="2021-04" db="EMBL/GenBank/DDBJ databases">
        <authorList>
            <person name="Gilroy R."/>
        </authorList>
    </citation>
    <scope>NUCLEOTIDE SEQUENCE</scope>
    <source>
        <strain evidence="1">G3-2149</strain>
    </source>
</reference>
<sequence length="253" mass="28857">MGDVYYFRLKGNLDSMVFVSDQASCLNEQQLADFGNQDFEVRRMRYEIRGDGRITGVQTQKAWKEIKERDAENVSVSFTDYLSLFRPFGDRDDVKNLFSLESRKKASAAEGGPSSASEEPLSVGYVRRFIPDGIDPTCEKRTIGWYPLYTFRAGKYVVCSLYKFGDVPKSYNYPNREGLLVVYTPEGKIVDACPLAREGDLWSYYIPQGTVRPFCLQVRQNVPTNSESSHNSVVSEYTLDQDGHIQVRLIRTD</sequence>
<organism evidence="1 2">
    <name type="scientific">Candidatus Paraprevotella stercoravium</name>
    <dbReference type="NCBI Taxonomy" id="2838725"/>
    <lineage>
        <taxon>Bacteria</taxon>
        <taxon>Pseudomonadati</taxon>
        <taxon>Bacteroidota</taxon>
        <taxon>Bacteroidia</taxon>
        <taxon>Bacteroidales</taxon>
        <taxon>Prevotellaceae</taxon>
        <taxon>Paraprevotella</taxon>
    </lineage>
</organism>
<reference evidence="1" key="1">
    <citation type="journal article" date="2021" name="PeerJ">
        <title>Extensive microbial diversity within the chicken gut microbiome revealed by metagenomics and culture.</title>
        <authorList>
            <person name="Gilroy R."/>
            <person name="Ravi A."/>
            <person name="Getino M."/>
            <person name="Pursley I."/>
            <person name="Horton D.L."/>
            <person name="Alikhan N.F."/>
            <person name="Baker D."/>
            <person name="Gharbi K."/>
            <person name="Hall N."/>
            <person name="Watson M."/>
            <person name="Adriaenssens E.M."/>
            <person name="Foster-Nyarko E."/>
            <person name="Jarju S."/>
            <person name="Secka A."/>
            <person name="Antonio M."/>
            <person name="Oren A."/>
            <person name="Chaudhuri R.R."/>
            <person name="La Ragione R."/>
            <person name="Hildebrand F."/>
            <person name="Pallen M.J."/>
        </authorList>
    </citation>
    <scope>NUCLEOTIDE SEQUENCE</scope>
    <source>
        <strain evidence="1">G3-2149</strain>
    </source>
</reference>
<evidence type="ECO:0000313" key="1">
    <source>
        <dbReference type="EMBL" id="MBU3852536.1"/>
    </source>
</evidence>
<feature type="non-terminal residue" evidence="1">
    <location>
        <position position="1"/>
    </location>
</feature>
<dbReference type="Proteomes" id="UP000823865">
    <property type="component" value="Unassembled WGS sequence"/>
</dbReference>
<dbReference type="AlphaFoldDB" id="A0A9E2L417"/>
<comment type="caution">
    <text evidence="1">The sequence shown here is derived from an EMBL/GenBank/DDBJ whole genome shotgun (WGS) entry which is preliminary data.</text>
</comment>
<protein>
    <submittedName>
        <fullName evidence="1">Uncharacterized protein</fullName>
    </submittedName>
</protein>
<gene>
    <name evidence="1" type="ORF">H9789_01660</name>
</gene>
<dbReference type="EMBL" id="JAHLFU010000026">
    <property type="protein sequence ID" value="MBU3852536.1"/>
    <property type="molecule type" value="Genomic_DNA"/>
</dbReference>
<evidence type="ECO:0000313" key="2">
    <source>
        <dbReference type="Proteomes" id="UP000823865"/>
    </source>
</evidence>
<accession>A0A9E2L417</accession>
<name>A0A9E2L417_9BACT</name>